<evidence type="ECO:0000313" key="7">
    <source>
        <dbReference type="Proteomes" id="UP000019140"/>
    </source>
</evidence>
<dbReference type="PROSITE" id="PS51007">
    <property type="entry name" value="CYTC"/>
    <property type="match status" value="1"/>
</dbReference>
<evidence type="ECO:0000256" key="2">
    <source>
        <dbReference type="ARBA" id="ARBA00022723"/>
    </source>
</evidence>
<evidence type="ECO:0000259" key="5">
    <source>
        <dbReference type="PROSITE" id="PS51007"/>
    </source>
</evidence>
<dbReference type="HOGENOM" id="CLU_101159_6_2_7"/>
<keyword evidence="3 4" id="KW-0408">Iron</keyword>
<dbReference type="EMBL" id="AZHX01000301">
    <property type="protein sequence ID" value="ETX08108.1"/>
    <property type="molecule type" value="Genomic_DNA"/>
</dbReference>
<dbReference type="InterPro" id="IPR009056">
    <property type="entry name" value="Cyt_c-like_dom"/>
</dbReference>
<dbReference type="InterPro" id="IPR050597">
    <property type="entry name" value="Cytochrome_c_Oxidase_Subunit"/>
</dbReference>
<evidence type="ECO:0000256" key="1">
    <source>
        <dbReference type="ARBA" id="ARBA00022617"/>
    </source>
</evidence>
<dbReference type="InterPro" id="IPR036909">
    <property type="entry name" value="Cyt_c-like_dom_sf"/>
</dbReference>
<evidence type="ECO:0000256" key="3">
    <source>
        <dbReference type="ARBA" id="ARBA00023004"/>
    </source>
</evidence>
<name>W4MD23_9BACT</name>
<comment type="caution">
    <text evidence="6">The sequence shown here is derived from an EMBL/GenBank/DDBJ whole genome shotgun (WGS) entry which is preliminary data.</text>
</comment>
<feature type="domain" description="Cytochrome c" evidence="5">
    <location>
        <begin position="41"/>
        <end position="122"/>
    </location>
</feature>
<sequence>MERGVKRWLWVAIWIVLLGLTGVASAEESKGMTNPFDGRDDLVPKGKTLFNVHCSHCHGPNAVQGERKRDLRRLSRRYKERMPTVFYTTATTGRVAKGMPPWKGILQDEELWTIFTFLKTVQKK</sequence>
<dbReference type="GO" id="GO:0009055">
    <property type="term" value="F:electron transfer activity"/>
    <property type="evidence" value="ECO:0007669"/>
    <property type="project" value="InterPro"/>
</dbReference>
<dbReference type="Proteomes" id="UP000019140">
    <property type="component" value="Unassembled WGS sequence"/>
</dbReference>
<dbReference type="Pfam" id="PF13442">
    <property type="entry name" value="Cytochrome_CBB3"/>
    <property type="match status" value="1"/>
</dbReference>
<dbReference type="PANTHER" id="PTHR33751:SF1">
    <property type="entry name" value="CBB3-TYPE CYTOCHROME C OXIDASE SUBUNIT FIXP"/>
    <property type="match status" value="1"/>
</dbReference>
<dbReference type="GO" id="GO:0046872">
    <property type="term" value="F:metal ion binding"/>
    <property type="evidence" value="ECO:0007669"/>
    <property type="project" value="UniProtKB-KW"/>
</dbReference>
<dbReference type="PANTHER" id="PTHR33751">
    <property type="entry name" value="CBB3-TYPE CYTOCHROME C OXIDASE SUBUNIT FIXP"/>
    <property type="match status" value="1"/>
</dbReference>
<keyword evidence="1 4" id="KW-0349">Heme</keyword>
<evidence type="ECO:0000313" key="6">
    <source>
        <dbReference type="EMBL" id="ETX08108.1"/>
    </source>
</evidence>
<keyword evidence="2 4" id="KW-0479">Metal-binding</keyword>
<dbReference type="SUPFAM" id="SSF46626">
    <property type="entry name" value="Cytochrome c"/>
    <property type="match status" value="1"/>
</dbReference>
<dbReference type="Gene3D" id="1.10.760.10">
    <property type="entry name" value="Cytochrome c-like domain"/>
    <property type="match status" value="1"/>
</dbReference>
<accession>W4MD23</accession>
<keyword evidence="7" id="KW-1185">Reference proteome</keyword>
<protein>
    <recommendedName>
        <fullName evidence="5">Cytochrome c domain-containing protein</fullName>
    </recommendedName>
</protein>
<dbReference type="AlphaFoldDB" id="W4MD23"/>
<dbReference type="GO" id="GO:0020037">
    <property type="term" value="F:heme binding"/>
    <property type="evidence" value="ECO:0007669"/>
    <property type="project" value="InterPro"/>
</dbReference>
<reference evidence="6 7" key="1">
    <citation type="journal article" date="2014" name="Nature">
        <title>An environmental bacterial taxon with a large and distinct metabolic repertoire.</title>
        <authorList>
            <person name="Wilson M.C."/>
            <person name="Mori T."/>
            <person name="Ruckert C."/>
            <person name="Uria A.R."/>
            <person name="Helf M.J."/>
            <person name="Takada K."/>
            <person name="Gernert C."/>
            <person name="Steffens U.A."/>
            <person name="Heycke N."/>
            <person name="Schmitt S."/>
            <person name="Rinke C."/>
            <person name="Helfrich E.J."/>
            <person name="Brachmann A.O."/>
            <person name="Gurgui C."/>
            <person name="Wakimoto T."/>
            <person name="Kracht M."/>
            <person name="Crusemann M."/>
            <person name="Hentschel U."/>
            <person name="Abe I."/>
            <person name="Matsunaga S."/>
            <person name="Kalinowski J."/>
            <person name="Takeyama H."/>
            <person name="Piel J."/>
        </authorList>
    </citation>
    <scope>NUCLEOTIDE SEQUENCE [LARGE SCALE GENOMIC DNA]</scope>
    <source>
        <strain evidence="7">TSY2</strain>
    </source>
</reference>
<organism evidence="6 7">
    <name type="scientific">Candidatus Entotheonella gemina</name>
    <dbReference type="NCBI Taxonomy" id="1429439"/>
    <lineage>
        <taxon>Bacteria</taxon>
        <taxon>Pseudomonadati</taxon>
        <taxon>Nitrospinota/Tectimicrobiota group</taxon>
        <taxon>Candidatus Tectimicrobiota</taxon>
        <taxon>Candidatus Entotheonellia</taxon>
        <taxon>Candidatus Entotheonellales</taxon>
        <taxon>Candidatus Entotheonellaceae</taxon>
        <taxon>Candidatus Entotheonella</taxon>
    </lineage>
</organism>
<evidence type="ECO:0000256" key="4">
    <source>
        <dbReference type="PROSITE-ProRule" id="PRU00433"/>
    </source>
</evidence>
<gene>
    <name evidence="6" type="ORF">ETSY2_07310</name>
</gene>
<proteinExistence type="predicted"/>